<evidence type="ECO:0000256" key="1">
    <source>
        <dbReference type="SAM" id="MobiDB-lite"/>
    </source>
</evidence>
<feature type="compositionally biased region" description="Pro residues" evidence="1">
    <location>
        <begin position="60"/>
        <end position="73"/>
    </location>
</feature>
<feature type="region of interest" description="Disordered" evidence="1">
    <location>
        <begin position="54"/>
        <end position="81"/>
    </location>
</feature>
<proteinExistence type="predicted"/>
<dbReference type="EMBL" id="HBUF01668033">
    <property type="protein sequence ID" value="CAG6790053.1"/>
    <property type="molecule type" value="Transcribed_RNA"/>
</dbReference>
<accession>A0A8D9BRH8</accession>
<reference evidence="2" key="1">
    <citation type="submission" date="2021-05" db="EMBL/GenBank/DDBJ databases">
        <authorList>
            <person name="Alioto T."/>
            <person name="Alioto T."/>
            <person name="Gomez Garrido J."/>
        </authorList>
    </citation>
    <scope>NUCLEOTIDE SEQUENCE</scope>
</reference>
<organism evidence="2">
    <name type="scientific">Cacopsylla melanoneura</name>
    <dbReference type="NCBI Taxonomy" id="428564"/>
    <lineage>
        <taxon>Eukaryota</taxon>
        <taxon>Metazoa</taxon>
        <taxon>Ecdysozoa</taxon>
        <taxon>Arthropoda</taxon>
        <taxon>Hexapoda</taxon>
        <taxon>Insecta</taxon>
        <taxon>Pterygota</taxon>
        <taxon>Neoptera</taxon>
        <taxon>Paraneoptera</taxon>
        <taxon>Hemiptera</taxon>
        <taxon>Sternorrhyncha</taxon>
        <taxon>Psylloidea</taxon>
        <taxon>Psyllidae</taxon>
        <taxon>Psyllinae</taxon>
        <taxon>Cacopsylla</taxon>
    </lineage>
</organism>
<sequence length="142" mass="14990">MFRMPLMTINVTPPTSVRCKLDLILGNSHLPHSTAMVGNMRDVHRTRVADTVGVRGGSWAPPPPPMAPGPPRLPSGSMPLDGLSSQLRSINRNTLSSHVTMLPRIKTTGMTGRPSSSTGASKSFIALSPSSLPITTITVTAP</sequence>
<name>A0A8D9BRH8_9HEMI</name>
<protein>
    <submittedName>
        <fullName evidence="2">Uncharacterized protein</fullName>
    </submittedName>
</protein>
<dbReference type="AlphaFoldDB" id="A0A8D9BRH8"/>
<evidence type="ECO:0000313" key="2">
    <source>
        <dbReference type="EMBL" id="CAG6790053.1"/>
    </source>
</evidence>